<dbReference type="Proteomes" id="UP001189619">
    <property type="component" value="Chromosome"/>
</dbReference>
<keyword evidence="1" id="KW-0378">Hydrolase</keyword>
<accession>A0AA48RB66</accession>
<name>A0AA48RB66_9BACL</name>
<dbReference type="GO" id="GO:0016787">
    <property type="term" value="F:hydrolase activity"/>
    <property type="evidence" value="ECO:0007669"/>
    <property type="project" value="UniProtKB-KW"/>
</dbReference>
<protein>
    <submittedName>
        <fullName evidence="1">Class A beta-lactamase-related serine hydrolase</fullName>
    </submittedName>
</protein>
<sequence>MLLDIVEQKVESLARIIVKGKFHIGLDAVKRYVLFWCMTNYIQEQEENQEMSIFQYAQSVNPLKLKDNKDLYLDDKVKEWNKFYERKVDHYNTLNAENKVKLLIRQKQEWHDQMKQKEEKGKGKERRFEGLSLFPFQRNEFAVLDGIKEMRKPFNELNRTYKRIVSDKGYLSKMTFAQYKDFVSHLKDEINQSQDLLKNIQYYKLEKRLGFEAMKAVLKSLHDCRKTNHVTAEIAVRDLTTVLQLPFLSERQRYAEVYPELSEQGRVRWRLELQGIQAFVQRCILMVRSKLAESKGAILHPKDWEHFQGLYLPETYENDYKLRKDFRAEEFSLLMTELDKQNRQTFERIKTYIEKSEFPDQPRV</sequence>
<dbReference type="RefSeq" id="WP_304415008.1">
    <property type="nucleotide sequence ID" value="NZ_OY569118.1"/>
</dbReference>
<dbReference type="KEGG" id="bayd:BSPP4475_01835"/>
<evidence type="ECO:0000313" key="2">
    <source>
        <dbReference type="Proteomes" id="UP001189619"/>
    </source>
</evidence>
<dbReference type="EMBL" id="OY569118">
    <property type="protein sequence ID" value="CAJ1001065.1"/>
    <property type="molecule type" value="Genomic_DNA"/>
</dbReference>
<reference evidence="1" key="1">
    <citation type="submission" date="2023-07" db="EMBL/GenBank/DDBJ databases">
        <authorList>
            <person name="Ivanov I."/>
            <person name="Teneva D."/>
            <person name="Stoikov I."/>
        </authorList>
    </citation>
    <scope>NUCLEOTIDE SEQUENCE</scope>
    <source>
        <strain evidence="1">4475</strain>
    </source>
</reference>
<organism evidence="1 2">
    <name type="scientific">Brevibacillus aydinogluensis</name>
    <dbReference type="NCBI Taxonomy" id="927786"/>
    <lineage>
        <taxon>Bacteria</taxon>
        <taxon>Bacillati</taxon>
        <taxon>Bacillota</taxon>
        <taxon>Bacilli</taxon>
        <taxon>Bacillales</taxon>
        <taxon>Paenibacillaceae</taxon>
        <taxon>Brevibacillus</taxon>
    </lineage>
</organism>
<keyword evidence="2" id="KW-1185">Reference proteome</keyword>
<dbReference type="AlphaFoldDB" id="A0AA48RB66"/>
<proteinExistence type="predicted"/>
<evidence type="ECO:0000313" key="1">
    <source>
        <dbReference type="EMBL" id="CAJ1001065.1"/>
    </source>
</evidence>
<gene>
    <name evidence="1" type="ORF">BSPP4475_01835</name>
</gene>